<evidence type="ECO:0000259" key="14">
    <source>
        <dbReference type="PROSITE" id="PS51918"/>
    </source>
</evidence>
<dbReference type="InterPro" id="IPR007197">
    <property type="entry name" value="rSAM"/>
</dbReference>
<evidence type="ECO:0000313" key="15">
    <source>
        <dbReference type="EMBL" id="MFB9713218.1"/>
    </source>
</evidence>
<dbReference type="Pfam" id="PF06463">
    <property type="entry name" value="Mob_synth_C"/>
    <property type="match status" value="1"/>
</dbReference>
<feature type="binding site" evidence="12">
    <location>
        <position position="298"/>
    </location>
    <ligand>
        <name>[4Fe-4S] cluster</name>
        <dbReference type="ChEBI" id="CHEBI:49883"/>
        <label>2</label>
        <note>4Fe-4S-substrate</note>
    </ligand>
</feature>
<feature type="binding site" evidence="12">
    <location>
        <position position="223"/>
    </location>
    <ligand>
        <name>S-adenosyl-L-methionine</name>
        <dbReference type="ChEBI" id="CHEBI:59789"/>
    </ligand>
</feature>
<dbReference type="InterPro" id="IPR013483">
    <property type="entry name" value="MoaA"/>
</dbReference>
<evidence type="ECO:0000313" key="16">
    <source>
        <dbReference type="Proteomes" id="UP001589536"/>
    </source>
</evidence>
<evidence type="ECO:0000256" key="3">
    <source>
        <dbReference type="ARBA" id="ARBA00022691"/>
    </source>
</evidence>
<evidence type="ECO:0000256" key="6">
    <source>
        <dbReference type="ARBA" id="ARBA00023004"/>
    </source>
</evidence>
<evidence type="ECO:0000256" key="12">
    <source>
        <dbReference type="HAMAP-Rule" id="MF_01225"/>
    </source>
</evidence>
<evidence type="ECO:0000256" key="9">
    <source>
        <dbReference type="ARBA" id="ARBA00023150"/>
    </source>
</evidence>
<feature type="binding site" evidence="12">
    <location>
        <position position="59"/>
    </location>
    <ligand>
        <name>S-adenosyl-L-methionine</name>
        <dbReference type="ChEBI" id="CHEBI:59789"/>
    </ligand>
</feature>
<accession>A0ABV5UL23</accession>
<dbReference type="RefSeq" id="WP_345047451.1">
    <property type="nucleotide sequence ID" value="NZ_BAABED010000001.1"/>
</dbReference>
<feature type="binding site" evidence="12">
    <location>
        <position position="152"/>
    </location>
    <ligand>
        <name>S-adenosyl-L-methionine</name>
        <dbReference type="ChEBI" id="CHEBI:59789"/>
    </ligand>
</feature>
<dbReference type="InterPro" id="IPR040064">
    <property type="entry name" value="MoaA-like"/>
</dbReference>
<dbReference type="Pfam" id="PF04055">
    <property type="entry name" value="Radical_SAM"/>
    <property type="match status" value="1"/>
</dbReference>
<dbReference type="PROSITE" id="PS01305">
    <property type="entry name" value="MOAA_NIFB_PQQE"/>
    <property type="match status" value="1"/>
</dbReference>
<evidence type="ECO:0000256" key="4">
    <source>
        <dbReference type="ARBA" id="ARBA00022723"/>
    </source>
</evidence>
<feature type="binding site" evidence="12">
    <location>
        <position position="101"/>
    </location>
    <ligand>
        <name>S-adenosyl-L-methionine</name>
        <dbReference type="ChEBI" id="CHEBI:59789"/>
    </ligand>
</feature>
<dbReference type="HAMAP" id="MF_01225_B">
    <property type="entry name" value="MoaA_B"/>
    <property type="match status" value="1"/>
</dbReference>
<dbReference type="PROSITE" id="PS51918">
    <property type="entry name" value="RADICAL_SAM"/>
    <property type="match status" value="1"/>
</dbReference>
<dbReference type="EC" id="4.1.99.22" evidence="1 12"/>
<dbReference type="SUPFAM" id="SSF102114">
    <property type="entry name" value="Radical SAM enzymes"/>
    <property type="match status" value="1"/>
</dbReference>
<keyword evidence="10 12" id="KW-0456">Lyase</keyword>
<feature type="binding site" evidence="12">
    <location>
        <position position="60"/>
    </location>
    <ligand>
        <name>[4Fe-4S] cluster</name>
        <dbReference type="ChEBI" id="CHEBI:49883"/>
        <label>1</label>
        <note>4Fe-4S-S-AdoMet</note>
    </ligand>
</feature>
<dbReference type="InterPro" id="IPR006638">
    <property type="entry name" value="Elp3/MiaA/NifB-like_rSAM"/>
</dbReference>
<comment type="similarity">
    <text evidence="12">Belongs to the radical SAM superfamily. MoaA family.</text>
</comment>
<protein>
    <recommendedName>
        <fullName evidence="1 12">GTP 3',8-cyclase</fullName>
        <ecNumber evidence="1 12">4.1.99.22</ecNumber>
    </recommendedName>
    <alternativeName>
        <fullName evidence="12">Molybdenum cofactor biosynthesis protein A</fullName>
    </alternativeName>
</protein>
<dbReference type="SFLD" id="SFLDG01386">
    <property type="entry name" value="main_SPASM_domain-containing"/>
    <property type="match status" value="1"/>
</dbReference>
<dbReference type="NCBIfam" id="TIGR02666">
    <property type="entry name" value="moaA"/>
    <property type="match status" value="1"/>
</dbReference>
<feature type="binding site" evidence="12">
    <location>
        <position position="315"/>
    </location>
    <ligand>
        <name>[4Fe-4S] cluster</name>
        <dbReference type="ChEBI" id="CHEBI:49883"/>
        <label>2</label>
        <note>4Fe-4S-substrate</note>
    </ligand>
</feature>
<comment type="pathway">
    <text evidence="12">Cofactor biosynthesis; molybdopterin biosynthesis.</text>
</comment>
<comment type="cofactor">
    <cofactor evidence="12">
        <name>[4Fe-4S] cluster</name>
        <dbReference type="ChEBI" id="CHEBI:49883"/>
    </cofactor>
    <text evidence="12">Binds 2 [4Fe-4S] clusters. Binds 1 [4Fe-4S] cluster coordinated with 3 cysteines and an exchangeable S-adenosyl-L-methionine and 1 [4Fe-4S] cluster coordinated with 3 cysteines and the GTP-derived substrate.</text>
</comment>
<evidence type="ECO:0000256" key="10">
    <source>
        <dbReference type="ARBA" id="ARBA00023239"/>
    </source>
</evidence>
<gene>
    <name evidence="12 15" type="primary">moaA</name>
    <name evidence="15" type="ORF">ACFFPI_03505</name>
</gene>
<name>A0ABV5UL23_9MICC</name>
<evidence type="ECO:0000256" key="7">
    <source>
        <dbReference type="ARBA" id="ARBA00023014"/>
    </source>
</evidence>
<evidence type="ECO:0000256" key="1">
    <source>
        <dbReference type="ARBA" id="ARBA00012167"/>
    </source>
</evidence>
<evidence type="ECO:0000256" key="11">
    <source>
        <dbReference type="ARBA" id="ARBA00048697"/>
    </source>
</evidence>
<feature type="binding site" evidence="12">
    <location>
        <position position="301"/>
    </location>
    <ligand>
        <name>[4Fe-4S] cluster</name>
        <dbReference type="ChEBI" id="CHEBI:49883"/>
        <label>2</label>
        <note>4Fe-4S-substrate</note>
    </ligand>
</feature>
<keyword evidence="8 12" id="KW-0342">GTP-binding</keyword>
<dbReference type="GO" id="GO:0061798">
    <property type="term" value="F:GTP 3',8'-cyclase activity"/>
    <property type="evidence" value="ECO:0007669"/>
    <property type="project" value="UniProtKB-EC"/>
</dbReference>
<dbReference type="SFLD" id="SFLDG01383">
    <property type="entry name" value="cyclic_pyranopterin_phosphate"/>
    <property type="match status" value="1"/>
</dbReference>
<feature type="binding site" evidence="12">
    <location>
        <position position="97"/>
    </location>
    <ligand>
        <name>GTP</name>
        <dbReference type="ChEBI" id="CHEBI:37565"/>
    </ligand>
</feature>
<feature type="binding site" evidence="12">
    <location>
        <position position="57"/>
    </location>
    <ligand>
        <name>[4Fe-4S] cluster</name>
        <dbReference type="ChEBI" id="CHEBI:49883"/>
        <label>1</label>
        <note>4Fe-4S-S-AdoMet</note>
    </ligand>
</feature>
<reference evidence="15 16" key="1">
    <citation type="submission" date="2024-09" db="EMBL/GenBank/DDBJ databases">
        <authorList>
            <person name="Sun Q."/>
            <person name="Mori K."/>
        </authorList>
    </citation>
    <scope>NUCLEOTIDE SEQUENCE [LARGE SCALE GENOMIC DNA]</scope>
    <source>
        <strain evidence="15 16">JCM 13519</strain>
    </source>
</reference>
<keyword evidence="16" id="KW-1185">Reference proteome</keyword>
<dbReference type="EMBL" id="JBHMBH010000008">
    <property type="protein sequence ID" value="MFB9713218.1"/>
    <property type="molecule type" value="Genomic_DNA"/>
</dbReference>
<feature type="binding site" evidence="12">
    <location>
        <begin position="303"/>
        <end position="305"/>
    </location>
    <ligand>
        <name>GTP</name>
        <dbReference type="ChEBI" id="CHEBI:37565"/>
    </ligand>
</feature>
<dbReference type="InterPro" id="IPR013785">
    <property type="entry name" value="Aldolase_TIM"/>
</dbReference>
<dbReference type="InterPro" id="IPR000385">
    <property type="entry name" value="MoaA_NifB_PqqE_Fe-S-bd_CS"/>
</dbReference>
<dbReference type="Proteomes" id="UP001589536">
    <property type="component" value="Unassembled WGS sequence"/>
</dbReference>
<dbReference type="CDD" id="cd01335">
    <property type="entry name" value="Radical_SAM"/>
    <property type="match status" value="1"/>
</dbReference>
<dbReference type="InterPro" id="IPR058240">
    <property type="entry name" value="rSAM_sf"/>
</dbReference>
<feature type="binding site" evidence="12">
    <location>
        <position position="46"/>
    </location>
    <ligand>
        <name>GTP</name>
        <dbReference type="ChEBI" id="CHEBI:37565"/>
    </ligand>
</feature>
<evidence type="ECO:0000256" key="8">
    <source>
        <dbReference type="ARBA" id="ARBA00023134"/>
    </source>
</evidence>
<dbReference type="InterPro" id="IPR010505">
    <property type="entry name" value="MoaA_twitch"/>
</dbReference>
<comment type="subunit">
    <text evidence="12">Monomer and homodimer.</text>
</comment>
<dbReference type="SMART" id="SM00729">
    <property type="entry name" value="Elp3"/>
    <property type="match status" value="1"/>
</dbReference>
<dbReference type="PANTHER" id="PTHR22960">
    <property type="entry name" value="MOLYBDOPTERIN COFACTOR SYNTHESIS PROTEIN A"/>
    <property type="match status" value="1"/>
</dbReference>
<feature type="binding site" evidence="12">
    <location>
        <position position="189"/>
    </location>
    <ligand>
        <name>GTP</name>
        <dbReference type="ChEBI" id="CHEBI:37565"/>
    </ligand>
</feature>
<comment type="function">
    <text evidence="12">Catalyzes the cyclization of GTP to (8S)-3',8-cyclo-7,8-dihydroguanosine 5'-triphosphate.</text>
</comment>
<dbReference type="SFLD" id="SFLDS00029">
    <property type="entry name" value="Radical_SAM"/>
    <property type="match status" value="1"/>
</dbReference>
<dbReference type="InterPro" id="IPR050105">
    <property type="entry name" value="MoCo_biosynth_MoaA/MoaC"/>
</dbReference>
<dbReference type="CDD" id="cd21117">
    <property type="entry name" value="Twitch_MoaA"/>
    <property type="match status" value="1"/>
</dbReference>
<evidence type="ECO:0000256" key="5">
    <source>
        <dbReference type="ARBA" id="ARBA00022741"/>
    </source>
</evidence>
<keyword evidence="5 12" id="KW-0547">Nucleotide-binding</keyword>
<dbReference type="Gene3D" id="3.20.20.70">
    <property type="entry name" value="Aldolase class I"/>
    <property type="match status" value="1"/>
</dbReference>
<keyword evidence="7 12" id="KW-0411">Iron-sulfur</keyword>
<dbReference type="PANTHER" id="PTHR22960:SF0">
    <property type="entry name" value="MOLYBDENUM COFACTOR BIOSYNTHESIS PROTEIN 1"/>
    <property type="match status" value="1"/>
</dbReference>
<feature type="domain" description="Radical SAM core" evidence="14">
    <location>
        <begin position="37"/>
        <end position="263"/>
    </location>
</feature>
<organism evidence="15 16">
    <name type="scientific">Arthrobacter methylotrophus</name>
    <dbReference type="NCBI Taxonomy" id="121291"/>
    <lineage>
        <taxon>Bacteria</taxon>
        <taxon>Bacillati</taxon>
        <taxon>Actinomycetota</taxon>
        <taxon>Actinomycetes</taxon>
        <taxon>Micrococcales</taxon>
        <taxon>Micrococcaceae</taxon>
        <taxon>Arthrobacter</taxon>
    </lineage>
</organism>
<comment type="catalytic activity">
    <reaction evidence="11 12">
        <text>GTP + AH2 + S-adenosyl-L-methionine = (8S)-3',8-cyclo-7,8-dihydroguanosine 5'-triphosphate + 5'-deoxyadenosine + L-methionine + A + H(+)</text>
        <dbReference type="Rhea" id="RHEA:49576"/>
        <dbReference type="ChEBI" id="CHEBI:13193"/>
        <dbReference type="ChEBI" id="CHEBI:15378"/>
        <dbReference type="ChEBI" id="CHEBI:17319"/>
        <dbReference type="ChEBI" id="CHEBI:17499"/>
        <dbReference type="ChEBI" id="CHEBI:37565"/>
        <dbReference type="ChEBI" id="CHEBI:57844"/>
        <dbReference type="ChEBI" id="CHEBI:59789"/>
        <dbReference type="ChEBI" id="CHEBI:131766"/>
        <dbReference type="EC" id="4.1.99.22"/>
    </reaction>
</comment>
<proteinExistence type="inferred from homology"/>
<evidence type="ECO:0000256" key="2">
    <source>
        <dbReference type="ARBA" id="ARBA00022485"/>
    </source>
</evidence>
<feature type="region of interest" description="Disordered" evidence="13">
    <location>
        <begin position="1"/>
        <end position="32"/>
    </location>
</feature>
<keyword evidence="2 12" id="KW-0004">4Fe-4S</keyword>
<comment type="caution">
    <text evidence="15">The sequence shown here is derived from an EMBL/GenBank/DDBJ whole genome shotgun (WGS) entry which is preliminary data.</text>
</comment>
<dbReference type="SFLD" id="SFLDG01067">
    <property type="entry name" value="SPASM/twitch_domain_containing"/>
    <property type="match status" value="1"/>
</dbReference>
<feature type="binding site" evidence="12">
    <location>
        <position position="53"/>
    </location>
    <ligand>
        <name>[4Fe-4S] cluster</name>
        <dbReference type="ChEBI" id="CHEBI:49883"/>
        <label>1</label>
        <note>4Fe-4S-S-AdoMet</note>
    </ligand>
</feature>
<keyword evidence="4 12" id="KW-0479">Metal-binding</keyword>
<keyword evidence="6 12" id="KW-0408">Iron</keyword>
<keyword evidence="9 12" id="KW-0501">Molybdenum cofactor biosynthesis</keyword>
<keyword evidence="3 12" id="KW-0949">S-adenosyl-L-methionine</keyword>
<sequence>MSVQLGMPLPAPGDGTGTSVSAPPPRPAGTPAGLFDRYGRRATDMRLSLTDKCNLRCTYCMPAEGLEWLSKQAVMTAAEIVRIVRIGVEQLGVRELRLTGGEPLVRADLVNIIAALRKAHPELPISMTTNGVGLDKKAAALKEAGLTRINVSLDSLHEETFSKLTRRPFLDKVLAGVDAAWAAGLGPVKINAVLMRGINDAESPDLLAWAVDRGYELRFIEQMPLDADHGWTRRNMITATEIRELLSRDFVLGPDPRERDGAPAERFEVRRRDAASAEATGPVLGTVGIIASVTEPFCSDCRRTRITAEGKIMSCLFSREEFDLLGLLRQGASDDELAQRWQDAMWIKPKAHGMDHTGLGAPDFVQPDRSMSAIGG</sequence>
<evidence type="ECO:0000256" key="13">
    <source>
        <dbReference type="SAM" id="MobiDB-lite"/>
    </source>
</evidence>
<feature type="binding site" evidence="12">
    <location>
        <position position="128"/>
    </location>
    <ligand>
        <name>GTP</name>
        <dbReference type="ChEBI" id="CHEBI:37565"/>
    </ligand>
</feature>